<dbReference type="AlphaFoldDB" id="A0A915BAJ7"/>
<dbReference type="Proteomes" id="UP000887569">
    <property type="component" value="Unplaced"/>
</dbReference>
<keyword evidence="1" id="KW-1185">Reference proteome</keyword>
<evidence type="ECO:0000313" key="1">
    <source>
        <dbReference type="Proteomes" id="UP000887569"/>
    </source>
</evidence>
<evidence type="ECO:0000313" key="2">
    <source>
        <dbReference type="WBParaSite" id="PgR030_g096_t02"/>
    </source>
</evidence>
<name>A0A915BAJ7_PARUN</name>
<protein>
    <submittedName>
        <fullName evidence="2">Uncharacterized protein</fullName>
    </submittedName>
</protein>
<accession>A0A915BAJ7</accession>
<sequence>MPVSSLSASKCSQSIAIFTKTSPSLFCSKIFFKRNTFPRTLKSPSRNNGLLFTYSRPTFTPVLLKNPPFASVVFALYSIKRFLSPYYLRRINEAVVFLGECIWSRGWTQGDSLVFRYCCMSTSSRYKLTAVAYITAVSHLCLSICSSVCKTESTEESLRAESKTSIHAFRVGVELTAKFHFKE</sequence>
<reference evidence="2" key="1">
    <citation type="submission" date="2022-11" db="UniProtKB">
        <authorList>
            <consortium name="WormBaseParasite"/>
        </authorList>
    </citation>
    <scope>IDENTIFICATION</scope>
</reference>
<dbReference type="WBParaSite" id="PgR030_g096_t02">
    <property type="protein sequence ID" value="PgR030_g096_t02"/>
    <property type="gene ID" value="PgR030_g096"/>
</dbReference>
<organism evidence="1 2">
    <name type="scientific">Parascaris univalens</name>
    <name type="common">Nematode worm</name>
    <dbReference type="NCBI Taxonomy" id="6257"/>
    <lineage>
        <taxon>Eukaryota</taxon>
        <taxon>Metazoa</taxon>
        <taxon>Ecdysozoa</taxon>
        <taxon>Nematoda</taxon>
        <taxon>Chromadorea</taxon>
        <taxon>Rhabditida</taxon>
        <taxon>Spirurina</taxon>
        <taxon>Ascaridomorpha</taxon>
        <taxon>Ascaridoidea</taxon>
        <taxon>Ascarididae</taxon>
        <taxon>Parascaris</taxon>
    </lineage>
</organism>
<proteinExistence type="predicted"/>